<evidence type="ECO:0000313" key="2">
    <source>
        <dbReference type="Proteomes" id="UP000448877"/>
    </source>
</evidence>
<name>A0A108TGY9_9BACE</name>
<dbReference type="AlphaFoldDB" id="A0A108TGY9"/>
<dbReference type="Proteomes" id="UP000448877">
    <property type="component" value="Unassembled WGS sequence"/>
</dbReference>
<evidence type="ECO:0000313" key="1">
    <source>
        <dbReference type="EMBL" id="KAA5419895.1"/>
    </source>
</evidence>
<sequence>MYFYRETKIGNFSGKDRFSLSKSERITTDAPTGNKLYYNWIRKCYRKFPESAIFAGVTGKKGRKPVDELTREQGAAQCSYAAWNLVPLSTRPLVNFPSKP</sequence>
<organism evidence="1 2">
    <name type="scientific">Bacteroides cellulosilyticus</name>
    <dbReference type="NCBI Taxonomy" id="246787"/>
    <lineage>
        <taxon>Bacteria</taxon>
        <taxon>Pseudomonadati</taxon>
        <taxon>Bacteroidota</taxon>
        <taxon>Bacteroidia</taxon>
        <taxon>Bacteroidales</taxon>
        <taxon>Bacteroidaceae</taxon>
        <taxon>Bacteroides</taxon>
    </lineage>
</organism>
<reference evidence="1 2" key="1">
    <citation type="journal article" date="2019" name="Nat. Med.">
        <title>A library of human gut bacterial isolates paired with longitudinal multiomics data enables mechanistic microbiome research.</title>
        <authorList>
            <person name="Poyet M."/>
            <person name="Groussin M."/>
            <person name="Gibbons S.M."/>
            <person name="Avila-Pacheco J."/>
            <person name="Jiang X."/>
            <person name="Kearney S.M."/>
            <person name="Perrotta A.R."/>
            <person name="Berdy B."/>
            <person name="Zhao S."/>
            <person name="Lieberman T.D."/>
            <person name="Swanson P.K."/>
            <person name="Smith M."/>
            <person name="Roesemann S."/>
            <person name="Alexander J.E."/>
            <person name="Rich S.A."/>
            <person name="Livny J."/>
            <person name="Vlamakis H."/>
            <person name="Clish C."/>
            <person name="Bullock K."/>
            <person name="Deik A."/>
            <person name="Scott J."/>
            <person name="Pierce K.A."/>
            <person name="Xavier R.J."/>
            <person name="Alm E.J."/>
        </authorList>
    </citation>
    <scope>NUCLEOTIDE SEQUENCE [LARGE SCALE GENOMIC DNA]</scope>
    <source>
        <strain evidence="1 2">BIOML-A6</strain>
    </source>
</reference>
<comment type="caution">
    <text evidence="1">The sequence shown here is derived from an EMBL/GenBank/DDBJ whole genome shotgun (WGS) entry which is preliminary data.</text>
</comment>
<protein>
    <submittedName>
        <fullName evidence="1">Uncharacterized protein</fullName>
    </submittedName>
</protein>
<dbReference type="EMBL" id="VVYV01000012">
    <property type="protein sequence ID" value="KAA5419895.1"/>
    <property type="molecule type" value="Genomic_DNA"/>
</dbReference>
<dbReference type="STRING" id="246787.BcellWH2_02035"/>
<gene>
    <name evidence="1" type="ORF">F2Y81_09035</name>
</gene>
<accession>A0A108TGY9</accession>
<proteinExistence type="predicted"/>